<keyword evidence="4" id="KW-0804">Transcription</keyword>
<name>A0A179DNJ7_9SPHI</name>
<dbReference type="InterPro" id="IPR036388">
    <property type="entry name" value="WH-like_DNA-bd_sf"/>
</dbReference>
<dbReference type="RefSeq" id="WP_068821358.1">
    <property type="nucleotide sequence ID" value="NZ_LWHJ01000011.1"/>
</dbReference>
<reference evidence="5 6" key="1">
    <citation type="submission" date="2016-04" db="EMBL/GenBank/DDBJ databases">
        <authorList>
            <person name="Evans L.H."/>
            <person name="Alamgir A."/>
            <person name="Owens N."/>
            <person name="Weber N.D."/>
            <person name="Virtaneva K."/>
            <person name="Barbian K."/>
            <person name="Babar A."/>
            <person name="Rosenke K."/>
        </authorList>
    </citation>
    <scope>NUCLEOTIDE SEQUENCE [LARGE SCALE GENOMIC DNA]</scope>
    <source>
        <strain evidence="5 6">CCM 8644</strain>
    </source>
</reference>
<dbReference type="Pfam" id="PF03965">
    <property type="entry name" value="Penicillinase_R"/>
    <property type="match status" value="1"/>
</dbReference>
<sequence length="121" mass="14135">MKKLTLQEEEAMITVWQIGKGFIKDFMDALPEPKPPYTTLASTIKNLEKKGYLKSERFANANRYAPAVKELDYKKKFMKGFVENYFQNSYKDLVAFFVKDNKISAEELKDIINLIENPKEK</sequence>
<evidence type="ECO:0000256" key="2">
    <source>
        <dbReference type="ARBA" id="ARBA00023015"/>
    </source>
</evidence>
<evidence type="ECO:0000256" key="4">
    <source>
        <dbReference type="ARBA" id="ARBA00023163"/>
    </source>
</evidence>
<reference evidence="5 6" key="2">
    <citation type="submission" date="2016-06" db="EMBL/GenBank/DDBJ databases">
        <title>Pedobacter psychrophilus sp. nov., isolated from Antarctic fragmentary rock.</title>
        <authorList>
            <person name="Svec P."/>
        </authorList>
    </citation>
    <scope>NUCLEOTIDE SEQUENCE [LARGE SCALE GENOMIC DNA]</scope>
    <source>
        <strain evidence="5 6">CCM 8644</strain>
    </source>
</reference>
<gene>
    <name evidence="5" type="ORF">A5893_04260</name>
</gene>
<keyword evidence="6" id="KW-1185">Reference proteome</keyword>
<evidence type="ECO:0000256" key="1">
    <source>
        <dbReference type="ARBA" id="ARBA00011046"/>
    </source>
</evidence>
<keyword evidence="3" id="KW-0238">DNA-binding</keyword>
<proteinExistence type="inferred from homology"/>
<comment type="caution">
    <text evidence="5">The sequence shown here is derived from an EMBL/GenBank/DDBJ whole genome shotgun (WGS) entry which is preliminary data.</text>
</comment>
<organism evidence="5 6">
    <name type="scientific">Pedobacter psychrophilus</name>
    <dbReference type="NCBI Taxonomy" id="1826909"/>
    <lineage>
        <taxon>Bacteria</taxon>
        <taxon>Pseudomonadati</taxon>
        <taxon>Bacteroidota</taxon>
        <taxon>Sphingobacteriia</taxon>
        <taxon>Sphingobacteriales</taxon>
        <taxon>Sphingobacteriaceae</taxon>
        <taxon>Pedobacter</taxon>
    </lineage>
</organism>
<dbReference type="InterPro" id="IPR036390">
    <property type="entry name" value="WH_DNA-bd_sf"/>
</dbReference>
<dbReference type="Gene3D" id="1.10.4040.10">
    <property type="entry name" value="Penicillinase repressor domain"/>
    <property type="match status" value="1"/>
</dbReference>
<protein>
    <submittedName>
        <fullName evidence="5">Transcriptional regulator</fullName>
    </submittedName>
</protein>
<evidence type="ECO:0000313" key="6">
    <source>
        <dbReference type="Proteomes" id="UP000078459"/>
    </source>
</evidence>
<evidence type="ECO:0000313" key="5">
    <source>
        <dbReference type="EMBL" id="OAQ42330.1"/>
    </source>
</evidence>
<dbReference type="InterPro" id="IPR005650">
    <property type="entry name" value="BlaI_family"/>
</dbReference>
<keyword evidence="2" id="KW-0805">Transcription regulation</keyword>
<dbReference type="AlphaFoldDB" id="A0A179DNJ7"/>
<dbReference type="STRING" id="1826909.A5893_04260"/>
<evidence type="ECO:0000256" key="3">
    <source>
        <dbReference type="ARBA" id="ARBA00023125"/>
    </source>
</evidence>
<dbReference type="OrthoDB" id="1098508at2"/>
<dbReference type="GO" id="GO:0003677">
    <property type="term" value="F:DNA binding"/>
    <property type="evidence" value="ECO:0007669"/>
    <property type="project" value="UniProtKB-KW"/>
</dbReference>
<dbReference type="Proteomes" id="UP000078459">
    <property type="component" value="Unassembled WGS sequence"/>
</dbReference>
<dbReference type="EMBL" id="LWHJ01000011">
    <property type="protein sequence ID" value="OAQ42330.1"/>
    <property type="molecule type" value="Genomic_DNA"/>
</dbReference>
<comment type="similarity">
    <text evidence="1">Belongs to the BlaI transcriptional regulatory family.</text>
</comment>
<dbReference type="GO" id="GO:0045892">
    <property type="term" value="P:negative regulation of DNA-templated transcription"/>
    <property type="evidence" value="ECO:0007669"/>
    <property type="project" value="InterPro"/>
</dbReference>
<accession>A0A179DNJ7</accession>
<dbReference type="Gene3D" id="1.10.10.10">
    <property type="entry name" value="Winged helix-like DNA-binding domain superfamily/Winged helix DNA-binding domain"/>
    <property type="match status" value="1"/>
</dbReference>
<dbReference type="SUPFAM" id="SSF46785">
    <property type="entry name" value="Winged helix' DNA-binding domain"/>
    <property type="match status" value="1"/>
</dbReference>